<dbReference type="InterPro" id="IPR012501">
    <property type="entry name" value="Vps54_C"/>
</dbReference>
<feature type="compositionally biased region" description="Basic residues" evidence="8">
    <location>
        <begin position="1125"/>
        <end position="1137"/>
    </location>
</feature>
<feature type="compositionally biased region" description="Basic and acidic residues" evidence="8">
    <location>
        <begin position="1090"/>
        <end position="1109"/>
    </location>
</feature>
<evidence type="ECO:0000256" key="5">
    <source>
        <dbReference type="ARBA" id="ARBA00023034"/>
    </source>
</evidence>
<organism evidence="10 11">
    <name type="scientific">Yarrowia lipolytica</name>
    <name type="common">Candida lipolytica</name>
    <dbReference type="NCBI Taxonomy" id="4952"/>
    <lineage>
        <taxon>Eukaryota</taxon>
        <taxon>Fungi</taxon>
        <taxon>Dikarya</taxon>
        <taxon>Ascomycota</taxon>
        <taxon>Saccharomycotina</taxon>
        <taxon>Dipodascomycetes</taxon>
        <taxon>Dipodascales</taxon>
        <taxon>Dipodascales incertae sedis</taxon>
        <taxon>Yarrowia</taxon>
    </lineage>
</organism>
<proteinExistence type="inferred from homology"/>
<dbReference type="GO" id="GO:0000938">
    <property type="term" value="C:GARP complex"/>
    <property type="evidence" value="ECO:0007669"/>
    <property type="project" value="InterPro"/>
</dbReference>
<evidence type="ECO:0000313" key="10">
    <source>
        <dbReference type="EMBL" id="AOW01810.1"/>
    </source>
</evidence>
<comment type="similarity">
    <text evidence="2">Belongs to the VPS54 family.</text>
</comment>
<gene>
    <name evidence="10" type="ORF">YALI1_B21885g</name>
</gene>
<protein>
    <recommendedName>
        <fullName evidence="9">Vacuolar protein sorting-associated protein 54 C-terminal domain-containing protein</fullName>
    </recommendedName>
</protein>
<comment type="subcellular location">
    <subcellularLocation>
        <location evidence="1">Golgi apparatus</location>
        <location evidence="1">trans-Golgi network</location>
    </subcellularLocation>
</comment>
<keyword evidence="4" id="KW-0653">Protein transport</keyword>
<evidence type="ECO:0000313" key="11">
    <source>
        <dbReference type="Proteomes" id="UP000182444"/>
    </source>
</evidence>
<dbReference type="GeneID" id="2907135"/>
<feature type="compositionally biased region" description="Basic and acidic residues" evidence="8">
    <location>
        <begin position="986"/>
        <end position="1018"/>
    </location>
</feature>
<feature type="compositionally biased region" description="Basic and acidic residues" evidence="8">
    <location>
        <begin position="833"/>
        <end position="843"/>
    </location>
</feature>
<dbReference type="GO" id="GO:0005829">
    <property type="term" value="C:cytosol"/>
    <property type="evidence" value="ECO:0007669"/>
    <property type="project" value="GOC"/>
</dbReference>
<feature type="domain" description="Vacuolar protein sorting-associated protein 54 C-terminal" evidence="9">
    <location>
        <begin position="637"/>
        <end position="766"/>
    </location>
</feature>
<feature type="compositionally biased region" description="Basic and acidic residues" evidence="8">
    <location>
        <begin position="1042"/>
        <end position="1082"/>
    </location>
</feature>
<dbReference type="AlphaFoldDB" id="A0A1D8N842"/>
<dbReference type="Proteomes" id="UP000182444">
    <property type="component" value="Chromosome 1B"/>
</dbReference>
<feature type="compositionally biased region" description="Basic and acidic residues" evidence="8">
    <location>
        <begin position="854"/>
        <end position="883"/>
    </location>
</feature>
<dbReference type="PANTHER" id="PTHR12965:SF0">
    <property type="entry name" value="VACUOLAR PROTEIN SORTING-ASSOCIATED PROTEIN 54"/>
    <property type="match status" value="1"/>
</dbReference>
<evidence type="ECO:0000256" key="8">
    <source>
        <dbReference type="SAM" id="MobiDB-lite"/>
    </source>
</evidence>
<dbReference type="GO" id="GO:0042147">
    <property type="term" value="P:retrograde transport, endosome to Golgi"/>
    <property type="evidence" value="ECO:0007669"/>
    <property type="project" value="InterPro"/>
</dbReference>
<dbReference type="EMBL" id="CP017554">
    <property type="protein sequence ID" value="AOW01810.1"/>
    <property type="molecule type" value="Genomic_DNA"/>
</dbReference>
<dbReference type="Gene3D" id="6.10.250.860">
    <property type="match status" value="1"/>
</dbReference>
<name>A0A1D8N842_YARLL</name>
<dbReference type="GO" id="GO:0006896">
    <property type="term" value="P:Golgi to vacuole transport"/>
    <property type="evidence" value="ECO:0007669"/>
    <property type="project" value="TreeGrafter"/>
</dbReference>
<evidence type="ECO:0000256" key="1">
    <source>
        <dbReference type="ARBA" id="ARBA00004601"/>
    </source>
</evidence>
<keyword evidence="5" id="KW-0333">Golgi apparatus</keyword>
<evidence type="ECO:0000256" key="3">
    <source>
        <dbReference type="ARBA" id="ARBA00022448"/>
    </source>
</evidence>
<dbReference type="InterPro" id="IPR039745">
    <property type="entry name" value="Vps54"/>
</dbReference>
<keyword evidence="6 7" id="KW-0175">Coiled coil</keyword>
<feature type="region of interest" description="Disordered" evidence="8">
    <location>
        <begin position="827"/>
        <end position="1137"/>
    </location>
</feature>
<dbReference type="eggNOG" id="KOG2115">
    <property type="taxonomic scope" value="Eukaryota"/>
</dbReference>
<dbReference type="GO" id="GO:0019905">
    <property type="term" value="F:syntaxin binding"/>
    <property type="evidence" value="ECO:0007669"/>
    <property type="project" value="TreeGrafter"/>
</dbReference>
<evidence type="ECO:0000256" key="2">
    <source>
        <dbReference type="ARBA" id="ARBA00009150"/>
    </source>
</evidence>
<dbReference type="VEuPathDB" id="FungiDB:YALI0_B16822g"/>
<dbReference type="OMA" id="SMDHSAF"/>
<sequence length="1137" mass="125875">MSRLSVSSSRQSLQLGSEDLGPNAIGSLVEATEGYKPPTIKDIEQVKLPSIARVSQQKYNEYLQEVQQEYRQYCQLKRGGSDVPGDVNSSLDSVPQAFFEPDFRLDNQRIFDTVTEHKTDVTTYNILQEKLSYYIDTVEVNLIEEISKSSDSFFMAIDELKQIHSDTESAVEVVRDLRTQMQTLDQIHVERGLQMVQLQQQYAQVEELENGVTQLQEIVRLFQEAERLSEEQPQTNLLPCLELVDSTDALIHGDSEYLASTTVKMKTPISNLSPLTGLKPLRDSLLSLRVKVGHKIGKQFTLLLIDDLQSHGQAVPTGDTIVRLMQQFNRQRNRASPPEAVNTSFNDVDPAFRGKLASLLNQLLRAGQVQDAFKAYQDAIADYSRRLIKQHLPSSTDTNSMSSGLSGVSGVSSGSAASRSERGMALAGKLRALSASEFENTLAEIYASLSEFVRRLLTHQKLLLDLISSQPALLEQCGELAFGLRQVISGTVDKQLAYMTKIVNARREQTAQLPCDLFLNFYALNGIFVRECEQSVGVVSNPLQTTLVGHLKQFIQTLFNRADEHLLSELEKDKWKDTEISAQTQQKVDDIVAAATQDPIKWKELLFVNLMGGTPNNTDVPKEGKMRPKNVFVEAASFIIPNGTTHLVDGLVGFLQLVVIFPGQTPELVDVITSLIKRYNVSANELILQAGATRSAAKLAHISAKNLALVSQSLGFIVTLIPYMREYCRRHVTSQQIPAQFDRTKRDLLKHQDDIHTKLVSIMVERMVNHSRTLRRIDWSKPVTTANGVHEYMQQLISDTNTLSKSLKKVLASENYIGVAEESKLEIPTGVPPKDEAKDESKAEVSTAVSEPVPEVKKDVEGHQVESKDDAKKSQTEDVKETAMELNDTEMDSTNVEEKTKEASEEESREESKTGDVAVEETNSESQHVSDDIVPEGADAESVKVEPGPENADEVIASEPDTKEAVSGTKESEAQSTIDALDEAAVEEKERGDKVGDKVEDKVEDKVGDKVEEMKGEVEEGETGTTTELDAVNSENGAKENGTVKEEAKNEVEEVKEEVQAEPEKVADKPESADKDETKAESETTSTPDLSKETADEAKDDGKDDKDDSAPSLQPEPKPASISSPKKKKNKKKGKKK</sequence>
<feature type="coiled-coil region" evidence="7">
    <location>
        <begin position="198"/>
        <end position="225"/>
    </location>
</feature>
<evidence type="ECO:0000256" key="4">
    <source>
        <dbReference type="ARBA" id="ARBA00022927"/>
    </source>
</evidence>
<evidence type="ECO:0000259" key="9">
    <source>
        <dbReference type="Pfam" id="PF07928"/>
    </source>
</evidence>
<evidence type="ECO:0000256" key="7">
    <source>
        <dbReference type="SAM" id="Coils"/>
    </source>
</evidence>
<dbReference type="RefSeq" id="XP_068138205.1">
    <property type="nucleotide sequence ID" value="XM_068282104.1"/>
</dbReference>
<reference evidence="10 11" key="1">
    <citation type="journal article" date="2016" name="PLoS ONE">
        <title>Sequence Assembly of Yarrowia lipolytica Strain W29/CLIB89 Shows Transposable Element Diversity.</title>
        <authorList>
            <person name="Magnan C."/>
            <person name="Yu J."/>
            <person name="Chang I."/>
            <person name="Jahn E."/>
            <person name="Kanomata Y."/>
            <person name="Wu J."/>
            <person name="Zeller M."/>
            <person name="Oakes M."/>
            <person name="Baldi P."/>
            <person name="Sandmeyer S."/>
        </authorList>
    </citation>
    <scope>NUCLEOTIDE SEQUENCE [LARGE SCALE GENOMIC DNA]</scope>
    <source>
        <strain evidence="11">CLIB89(W29)</strain>
    </source>
</reference>
<keyword evidence="3" id="KW-0813">Transport</keyword>
<dbReference type="PANTHER" id="PTHR12965">
    <property type="entry name" value="VACUOLAR PROTEIN SORTING 54"/>
    <property type="match status" value="1"/>
</dbReference>
<evidence type="ECO:0000256" key="6">
    <source>
        <dbReference type="ARBA" id="ARBA00023054"/>
    </source>
</evidence>
<dbReference type="VEuPathDB" id="FungiDB:YALI1_B21885g"/>
<accession>A0A1D8N842</accession>
<dbReference type="GO" id="GO:0015031">
    <property type="term" value="P:protein transport"/>
    <property type="evidence" value="ECO:0007669"/>
    <property type="project" value="UniProtKB-KW"/>
</dbReference>
<dbReference type="Pfam" id="PF07928">
    <property type="entry name" value="Vps54"/>
    <property type="match status" value="1"/>
</dbReference>